<reference evidence="10" key="1">
    <citation type="submission" date="2018-11" db="EMBL/GenBank/DDBJ databases">
        <title>FDA dAtabase for Regulatory Grade micrObial Sequences (FDA-ARGOS): Supporting development and validation of Infectious Disease Dx tests.</title>
        <authorList>
            <person name="Goldberg B."/>
            <person name="Campos J."/>
            <person name="Tallon L."/>
            <person name="Sadzewicz L."/>
            <person name="Zhao X."/>
            <person name="Vavikolanu K."/>
            <person name="Mehta A."/>
            <person name="Aluvathingal J."/>
            <person name="Nadendla S."/>
            <person name="Geyer C."/>
            <person name="Nandy P."/>
            <person name="Yan Y."/>
            <person name="Sichtig H."/>
        </authorList>
    </citation>
    <scope>NUCLEOTIDE SEQUENCE [LARGE SCALE GENOMIC DNA]</scope>
    <source>
        <strain evidence="10">FDAARGOS_614</strain>
    </source>
</reference>
<evidence type="ECO:0000256" key="7">
    <source>
        <dbReference type="RuleBase" id="RU003345"/>
    </source>
</evidence>
<dbReference type="InterPro" id="IPR029510">
    <property type="entry name" value="Ald_DH_CS_GLU"/>
</dbReference>
<dbReference type="PANTHER" id="PTHR43570">
    <property type="entry name" value="ALDEHYDE DEHYDROGENASE"/>
    <property type="match status" value="1"/>
</dbReference>
<evidence type="ECO:0000256" key="4">
    <source>
        <dbReference type="PIRNR" id="PIRNR036492"/>
    </source>
</evidence>
<evidence type="ECO:0000256" key="6">
    <source>
        <dbReference type="PROSITE-ProRule" id="PRU10007"/>
    </source>
</evidence>
<evidence type="ECO:0000313" key="9">
    <source>
        <dbReference type="EMBL" id="AZG12773.1"/>
    </source>
</evidence>
<feature type="active site" evidence="5 6">
    <location>
        <position position="214"/>
    </location>
</feature>
<name>A0A3G8GX12_9BURK</name>
<dbReference type="GO" id="GO:0006081">
    <property type="term" value="P:aldehyde metabolic process"/>
    <property type="evidence" value="ECO:0007669"/>
    <property type="project" value="InterPro"/>
</dbReference>
<feature type="domain" description="Aldehyde dehydrogenase" evidence="8">
    <location>
        <begin position="14"/>
        <end position="437"/>
    </location>
</feature>
<dbReference type="GO" id="GO:0005737">
    <property type="term" value="C:cytoplasm"/>
    <property type="evidence" value="ECO:0007669"/>
    <property type="project" value="TreeGrafter"/>
</dbReference>
<keyword evidence="2 4" id="KW-0560">Oxidoreductase</keyword>
<evidence type="ECO:0000256" key="5">
    <source>
        <dbReference type="PIRSR" id="PIRSR036492-1"/>
    </source>
</evidence>
<dbReference type="InterPro" id="IPR012394">
    <property type="entry name" value="Aldehyde_DH_NAD(P)"/>
</dbReference>
<evidence type="ECO:0000313" key="10">
    <source>
        <dbReference type="Proteomes" id="UP000270411"/>
    </source>
</evidence>
<dbReference type="KEGG" id="cpau:EHF44_04610"/>
<dbReference type="EMBL" id="CP033969">
    <property type="protein sequence ID" value="AZG12773.1"/>
    <property type="molecule type" value="Genomic_DNA"/>
</dbReference>
<comment type="similarity">
    <text evidence="1 4 7">Belongs to the aldehyde dehydrogenase family.</text>
</comment>
<evidence type="ECO:0000256" key="2">
    <source>
        <dbReference type="ARBA" id="ARBA00023002"/>
    </source>
</evidence>
<dbReference type="CDD" id="cd07133">
    <property type="entry name" value="ALDH_CALDH_CalB"/>
    <property type="match status" value="1"/>
</dbReference>
<sequence length="467" mass="50473">MREVPAMSTVFNAMHAASRHDQAPAWTLRADRLRRLKALVRDHHDAIAAAIHADFTNRPRQETALLEVFPSLSGIDDALRHGKRWMRVRRAKTGLWFQPGKSRLMPQPLGVVGIVVPWNYPLYLTIGPLTGALAAGNRAMIKLSEYTPAFSELFARLVQASFAPDEVAVVNGDADMAAAFTALPFDHLLFTGSTSVGHHVMKAAAANLTPVTLELGGKSPAIIGPGADFERAVERILVGKLLNAGQTCIAPDYVLVPDAQRDRLIDAARRVVTRLYPDIARNPDYTSIISPRHFDRLVSLVDAAQAAGARVVPLTDAAPDAAARRLPPVLLADVPDDLRVMQEEIFGPVLPVVGYASLDDALAYVNARPRPLALYVFDKGGDVVDRVMRQTVAGGVTVNDTLFHIAQDGLPFGGVGPSGMGCYHGQAGFETFSKLKPVFYQSGLNGAGLLKPPYGARFASMLKLLMR</sequence>
<dbReference type="OrthoDB" id="6187633at2"/>
<proteinExistence type="inferred from homology"/>
<dbReference type="Gene3D" id="3.40.605.10">
    <property type="entry name" value="Aldehyde Dehydrogenase, Chain A, domain 1"/>
    <property type="match status" value="1"/>
</dbReference>
<protein>
    <recommendedName>
        <fullName evidence="4">Aldehyde dehydrogenase</fullName>
    </recommendedName>
</protein>
<dbReference type="PANTHER" id="PTHR43570:SF20">
    <property type="entry name" value="ALDEHYDE DEHYDROGENASE ALDX-RELATED"/>
    <property type="match status" value="1"/>
</dbReference>
<dbReference type="InterPro" id="IPR016163">
    <property type="entry name" value="Ald_DH_C"/>
</dbReference>
<dbReference type="Gene3D" id="3.40.309.10">
    <property type="entry name" value="Aldehyde Dehydrogenase, Chain A, domain 2"/>
    <property type="match status" value="1"/>
</dbReference>
<evidence type="ECO:0000256" key="1">
    <source>
        <dbReference type="ARBA" id="ARBA00009986"/>
    </source>
</evidence>
<evidence type="ECO:0000259" key="8">
    <source>
        <dbReference type="Pfam" id="PF00171"/>
    </source>
</evidence>
<organism evidence="9 10">
    <name type="scientific">Cupriavidus pauculus</name>
    <dbReference type="NCBI Taxonomy" id="82633"/>
    <lineage>
        <taxon>Bacteria</taxon>
        <taxon>Pseudomonadati</taxon>
        <taxon>Pseudomonadota</taxon>
        <taxon>Betaproteobacteria</taxon>
        <taxon>Burkholderiales</taxon>
        <taxon>Burkholderiaceae</taxon>
        <taxon>Cupriavidus</taxon>
    </lineage>
</organism>
<dbReference type="FunFam" id="3.40.309.10:FF:000003">
    <property type="entry name" value="Aldehyde dehydrogenase"/>
    <property type="match status" value="1"/>
</dbReference>
<dbReference type="SUPFAM" id="SSF53720">
    <property type="entry name" value="ALDH-like"/>
    <property type="match status" value="1"/>
</dbReference>
<evidence type="ECO:0000256" key="3">
    <source>
        <dbReference type="ARBA" id="ARBA00023027"/>
    </source>
</evidence>
<dbReference type="Proteomes" id="UP000270411">
    <property type="component" value="Chromosome 1"/>
</dbReference>
<dbReference type="InterPro" id="IPR016161">
    <property type="entry name" value="Ald_DH/histidinol_DH"/>
</dbReference>
<dbReference type="PROSITE" id="PS00687">
    <property type="entry name" value="ALDEHYDE_DEHYDR_GLU"/>
    <property type="match status" value="1"/>
</dbReference>
<dbReference type="Pfam" id="PF00171">
    <property type="entry name" value="Aldedh"/>
    <property type="match status" value="1"/>
</dbReference>
<dbReference type="GO" id="GO:0004029">
    <property type="term" value="F:aldehyde dehydrogenase (NAD+) activity"/>
    <property type="evidence" value="ECO:0007669"/>
    <property type="project" value="TreeGrafter"/>
</dbReference>
<dbReference type="InterPro" id="IPR016160">
    <property type="entry name" value="Ald_DH_CS_CYS"/>
</dbReference>
<dbReference type="AlphaFoldDB" id="A0A3G8GX12"/>
<accession>A0A3G8GX12</accession>
<dbReference type="PROSITE" id="PS00070">
    <property type="entry name" value="ALDEHYDE_DEHYDR_CYS"/>
    <property type="match status" value="1"/>
</dbReference>
<dbReference type="InterPro" id="IPR015590">
    <property type="entry name" value="Aldehyde_DH_dom"/>
</dbReference>
<dbReference type="PIRSF" id="PIRSF036492">
    <property type="entry name" value="ALDH"/>
    <property type="match status" value="1"/>
</dbReference>
<keyword evidence="3" id="KW-0520">NAD</keyword>
<dbReference type="InterPro" id="IPR016162">
    <property type="entry name" value="Ald_DH_N"/>
</dbReference>
<feature type="active site" evidence="5">
    <location>
        <position position="248"/>
    </location>
</feature>
<gene>
    <name evidence="9" type="ORF">EHF44_04610</name>
</gene>